<dbReference type="EMBL" id="JACYTR010000003">
    <property type="protein sequence ID" value="MBD8524574.1"/>
    <property type="molecule type" value="Genomic_DNA"/>
</dbReference>
<dbReference type="AlphaFoldDB" id="A0AAW3ZH30"/>
<gene>
    <name evidence="1" type="ORF">IFO71_02365</name>
</gene>
<name>A0AAW3ZH30_9GAMM</name>
<sequence length="91" mass="10238">MPSIHIERSHNKSMKDAKAAVERVAVSIAERFDVDYEWEGSTLHFQRSGIDGHIAISKGKVQVAVNLGFLLMALRGPIERSIHDHIDREFA</sequence>
<dbReference type="Pfam" id="PF09650">
    <property type="entry name" value="PHA_gran_rgn"/>
    <property type="match status" value="1"/>
</dbReference>
<comment type="caution">
    <text evidence="1">The sequence shown here is derived from an EMBL/GenBank/DDBJ whole genome shotgun (WGS) entry which is preliminary data.</text>
</comment>
<dbReference type="RefSeq" id="WP_192027921.1">
    <property type="nucleotide sequence ID" value="NZ_JACYTR010000003.1"/>
</dbReference>
<dbReference type="NCBIfam" id="TIGR02610">
    <property type="entry name" value="PHA_gran_rgn"/>
    <property type="match status" value="1"/>
</dbReference>
<evidence type="ECO:0000313" key="1">
    <source>
        <dbReference type="EMBL" id="MBD8524574.1"/>
    </source>
</evidence>
<accession>A0AAW3ZH30</accession>
<keyword evidence="2" id="KW-1185">Reference proteome</keyword>
<reference evidence="1 2" key="1">
    <citation type="submission" date="2020-09" db="EMBL/GenBank/DDBJ databases">
        <title>Pseudoxanthomonas sp. CAU 1598 isolated from sand of Yaerae Beach.</title>
        <authorList>
            <person name="Kim W."/>
        </authorList>
    </citation>
    <scope>NUCLEOTIDE SEQUENCE [LARGE SCALE GENOMIC DNA]</scope>
    <source>
        <strain evidence="1 2">CAU 1598</strain>
    </source>
</reference>
<protein>
    <submittedName>
        <fullName evidence="1">Polyhydroxyalkanoic acid system family protein</fullName>
    </submittedName>
</protein>
<evidence type="ECO:0000313" key="2">
    <source>
        <dbReference type="Proteomes" id="UP000613768"/>
    </source>
</evidence>
<organism evidence="1 2">
    <name type="scientific">Pseudomarimonas arenosa</name>
    <dbReference type="NCBI Taxonomy" id="2774145"/>
    <lineage>
        <taxon>Bacteria</taxon>
        <taxon>Pseudomonadati</taxon>
        <taxon>Pseudomonadota</taxon>
        <taxon>Gammaproteobacteria</taxon>
        <taxon>Lysobacterales</taxon>
        <taxon>Lysobacteraceae</taxon>
        <taxon>Pseudomarimonas</taxon>
    </lineage>
</organism>
<dbReference type="Proteomes" id="UP000613768">
    <property type="component" value="Unassembled WGS sequence"/>
</dbReference>
<proteinExistence type="predicted"/>
<dbReference type="InterPro" id="IPR013433">
    <property type="entry name" value="PHA_gran_rgn"/>
</dbReference>